<dbReference type="SMART" id="SM00173">
    <property type="entry name" value="RAS"/>
    <property type="match status" value="1"/>
</dbReference>
<accession>Q4V3I2</accession>
<keyword evidence="4" id="KW-0813">Transport</keyword>
<keyword evidence="8" id="KW-0460">Magnesium</keyword>
<keyword evidence="11" id="KW-0342">GTP-binding</keyword>
<dbReference type="InterPro" id="IPR050227">
    <property type="entry name" value="Rab"/>
</dbReference>
<gene>
    <name evidence="20" type="primary">CG7980</name>
</gene>
<proteinExistence type="evidence at transcript level"/>
<feature type="non-terminal residue" evidence="20">
    <location>
        <position position="1"/>
    </location>
</feature>
<dbReference type="ExpressionAtlas" id="Q4V3I2">
    <property type="expression patterns" value="baseline and differential"/>
</dbReference>
<evidence type="ECO:0000256" key="16">
    <source>
        <dbReference type="ARBA" id="ARBA00047660"/>
    </source>
</evidence>
<dbReference type="OrthoDB" id="413584at2759"/>
<dbReference type="GO" id="GO:0015031">
    <property type="term" value="P:protein transport"/>
    <property type="evidence" value="ECO:0007669"/>
    <property type="project" value="UniProtKB-KW"/>
</dbReference>
<comment type="cofactor">
    <cofactor evidence="1">
        <name>Mg(2+)</name>
        <dbReference type="ChEBI" id="CHEBI:18420"/>
    </cofactor>
</comment>
<keyword evidence="6" id="KW-0547">Nucleotide-binding</keyword>
<comment type="subcellular location">
    <subcellularLocation>
        <location evidence="15">Golgi apparatus membrane</location>
        <topology evidence="15">Lipid-anchor</topology>
    </subcellularLocation>
</comment>
<evidence type="ECO:0000256" key="7">
    <source>
        <dbReference type="ARBA" id="ARBA00022801"/>
    </source>
</evidence>
<evidence type="ECO:0000256" key="11">
    <source>
        <dbReference type="ARBA" id="ARBA00023134"/>
    </source>
</evidence>
<dbReference type="PROSITE" id="PS51421">
    <property type="entry name" value="RAS"/>
    <property type="match status" value="1"/>
</dbReference>
<evidence type="ECO:0000256" key="5">
    <source>
        <dbReference type="ARBA" id="ARBA00022723"/>
    </source>
</evidence>
<reference evidence="20" key="1">
    <citation type="submission" date="2005-05" db="EMBL/GenBank/DDBJ databases">
        <authorList>
            <person name="Stapleton M."/>
            <person name="Carlson J."/>
            <person name="Chavez C."/>
            <person name="Frise E."/>
            <person name="George R."/>
            <person name="Pacleb J."/>
            <person name="Park S."/>
            <person name="Wan K."/>
            <person name="Yu C."/>
            <person name="Celniker S."/>
        </authorList>
    </citation>
    <scope>NUCLEOTIDE SEQUENCE</scope>
</reference>
<keyword evidence="5" id="KW-0479">Metal-binding</keyword>
<comment type="similarity">
    <text evidence="2">Belongs to the small GTPase superfamily. Rab family.</text>
</comment>
<evidence type="ECO:0000256" key="9">
    <source>
        <dbReference type="ARBA" id="ARBA00022927"/>
    </source>
</evidence>
<evidence type="ECO:0000256" key="6">
    <source>
        <dbReference type="ARBA" id="ARBA00022741"/>
    </source>
</evidence>
<keyword evidence="13" id="KW-0449">Lipoprotein</keyword>
<dbReference type="InterPro" id="IPR001806">
    <property type="entry name" value="Small_GTPase"/>
</dbReference>
<protein>
    <recommendedName>
        <fullName evidence="18">Ras-related protein Rab-36</fullName>
        <ecNumber evidence="3">3.6.5.2</ecNumber>
    </recommendedName>
</protein>
<dbReference type="InterPro" id="IPR005225">
    <property type="entry name" value="Small_GTP-bd"/>
</dbReference>
<dbReference type="GO" id="GO:0046872">
    <property type="term" value="F:metal ion binding"/>
    <property type="evidence" value="ECO:0007669"/>
    <property type="project" value="UniProtKB-KW"/>
</dbReference>
<evidence type="ECO:0000256" key="8">
    <source>
        <dbReference type="ARBA" id="ARBA00022842"/>
    </source>
</evidence>
<keyword evidence="14" id="KW-0636">Prenylation</keyword>
<evidence type="ECO:0000256" key="17">
    <source>
        <dbReference type="ARBA" id="ARBA00058763"/>
    </source>
</evidence>
<evidence type="ECO:0000256" key="1">
    <source>
        <dbReference type="ARBA" id="ARBA00001946"/>
    </source>
</evidence>
<dbReference type="PRINTS" id="PR00449">
    <property type="entry name" value="RASTRNSFRMNG"/>
</dbReference>
<keyword evidence="7" id="KW-0378">Hydrolase</keyword>
<sequence length="358" mass="40379">RRPPCPIDCGRTCCYPNRPRWSCTILAPTCGTCHPPTVPHRLRQCRTDSDSAAQTPTVPHRLRQCRTDSAVPHRLRSAAQTPQCRTDSAVPHRLRSAAQTPQCRTDSAVPHRLRSAAQTPLSKERDFGAQVRYYLEAPRKPKFRPCKVIFVGDCSVGKTAIVNRFCYDKFQSNYKATIGVDFELENFSILGHNYSLEMWDTAGQERFRCIAGAYYRNASVIVVTYDMSKKDSLESAKKWLNSALNYNASKRPLVFLVGTKADLLSKEEFVRMERLAGLAAAELQAEYWSVSARSGFKVTELFQRIAALAFEEAVMQEIRSIKNKPQEQATQASVKSQTFDLRNFFGSRLSQQKSGCTC</sequence>
<dbReference type="GO" id="GO:0000139">
    <property type="term" value="C:Golgi membrane"/>
    <property type="evidence" value="ECO:0007669"/>
    <property type="project" value="UniProtKB-SubCell"/>
</dbReference>
<evidence type="ECO:0000256" key="19">
    <source>
        <dbReference type="SAM" id="MobiDB-lite"/>
    </source>
</evidence>
<organism evidence="20">
    <name type="scientific">Drosophila melanogaster</name>
    <name type="common">Fruit fly</name>
    <dbReference type="NCBI Taxonomy" id="7227"/>
    <lineage>
        <taxon>Eukaryota</taxon>
        <taxon>Metazoa</taxon>
        <taxon>Ecdysozoa</taxon>
        <taxon>Arthropoda</taxon>
        <taxon>Hexapoda</taxon>
        <taxon>Insecta</taxon>
        <taxon>Pterygota</taxon>
        <taxon>Neoptera</taxon>
        <taxon>Endopterygota</taxon>
        <taxon>Diptera</taxon>
        <taxon>Brachycera</taxon>
        <taxon>Muscomorpha</taxon>
        <taxon>Ephydroidea</taxon>
        <taxon>Drosophilidae</taxon>
        <taxon>Drosophila</taxon>
        <taxon>Sophophora</taxon>
    </lineage>
</organism>
<name>Q4V3I2_DROME</name>
<dbReference type="NCBIfam" id="TIGR00231">
    <property type="entry name" value="small_GTP"/>
    <property type="match status" value="1"/>
</dbReference>
<dbReference type="Pfam" id="PF00071">
    <property type="entry name" value="Ras"/>
    <property type="match status" value="1"/>
</dbReference>
<evidence type="ECO:0000256" key="15">
    <source>
        <dbReference type="ARBA" id="ARBA00037794"/>
    </source>
</evidence>
<evidence type="ECO:0000256" key="3">
    <source>
        <dbReference type="ARBA" id="ARBA00011984"/>
    </source>
</evidence>
<dbReference type="EC" id="3.6.5.2" evidence="3"/>
<dbReference type="Gene3D" id="3.40.50.300">
    <property type="entry name" value="P-loop containing nucleotide triphosphate hydrolases"/>
    <property type="match status" value="1"/>
</dbReference>
<dbReference type="Bgee" id="FBgn0035255">
    <property type="expression patterns" value="Expressed in compound eye cone cell in insect head and 2 other cell types or tissues"/>
</dbReference>
<dbReference type="InterPro" id="IPR027417">
    <property type="entry name" value="P-loop_NTPase"/>
</dbReference>
<dbReference type="SMART" id="SM00176">
    <property type="entry name" value="RAN"/>
    <property type="match status" value="1"/>
</dbReference>
<dbReference type="FunFam" id="3.40.50.300:FF:000707">
    <property type="entry name" value="RAB36, member RAS oncogene family"/>
    <property type="match status" value="1"/>
</dbReference>
<dbReference type="PANTHER" id="PTHR47977">
    <property type="entry name" value="RAS-RELATED PROTEIN RAB"/>
    <property type="match status" value="1"/>
</dbReference>
<dbReference type="AlphaFoldDB" id="Q4V3I2"/>
<keyword evidence="9" id="KW-0653">Protein transport</keyword>
<evidence type="ECO:0000256" key="12">
    <source>
        <dbReference type="ARBA" id="ARBA00023136"/>
    </source>
</evidence>
<dbReference type="SMART" id="SM00174">
    <property type="entry name" value="RHO"/>
    <property type="match status" value="1"/>
</dbReference>
<feature type="region of interest" description="Disordered" evidence="19">
    <location>
        <begin position="69"/>
        <end position="109"/>
    </location>
</feature>
<evidence type="ECO:0000256" key="18">
    <source>
        <dbReference type="ARBA" id="ARBA00067830"/>
    </source>
</evidence>
<dbReference type="GO" id="GO:0005525">
    <property type="term" value="F:GTP binding"/>
    <property type="evidence" value="ECO:0007669"/>
    <property type="project" value="UniProtKB-KW"/>
</dbReference>
<dbReference type="SUPFAM" id="SSF52540">
    <property type="entry name" value="P-loop containing nucleoside triphosphate hydrolases"/>
    <property type="match status" value="1"/>
</dbReference>
<evidence type="ECO:0000256" key="10">
    <source>
        <dbReference type="ARBA" id="ARBA00023034"/>
    </source>
</evidence>
<dbReference type="VEuPathDB" id="VectorBase:FBgn0035255"/>
<keyword evidence="10" id="KW-0333">Golgi apparatus</keyword>
<dbReference type="GO" id="GO:0003925">
    <property type="term" value="F:G protein activity"/>
    <property type="evidence" value="ECO:0007669"/>
    <property type="project" value="UniProtKB-EC"/>
</dbReference>
<dbReference type="EMBL" id="BT023374">
    <property type="protein sequence ID" value="AAY55790.1"/>
    <property type="molecule type" value="mRNA"/>
</dbReference>
<comment type="function">
    <text evidence="17">The small GTPases Rab are key regulators of intracellular membrane trafficking, from the formation of transport vesicles to their fusion with membranes. Rabs cycle between an inactive GDP-bound form and an active GTP-bound form that is able to recruit to membranes different sets of downstream effectors directly responsible for vesicle formation, movement, tethering and fusion.</text>
</comment>
<dbReference type="PROSITE" id="PS51419">
    <property type="entry name" value="RAB"/>
    <property type="match status" value="1"/>
</dbReference>
<evidence type="ECO:0000256" key="13">
    <source>
        <dbReference type="ARBA" id="ARBA00023288"/>
    </source>
</evidence>
<comment type="catalytic activity">
    <reaction evidence="16">
        <text>GTP + H2O = GDP + phosphate + H(+)</text>
        <dbReference type="Rhea" id="RHEA:19669"/>
        <dbReference type="ChEBI" id="CHEBI:15377"/>
        <dbReference type="ChEBI" id="CHEBI:15378"/>
        <dbReference type="ChEBI" id="CHEBI:37565"/>
        <dbReference type="ChEBI" id="CHEBI:43474"/>
        <dbReference type="ChEBI" id="CHEBI:58189"/>
        <dbReference type="EC" id="3.6.5.2"/>
    </reaction>
    <physiologicalReaction direction="left-to-right" evidence="16">
        <dbReference type="Rhea" id="RHEA:19670"/>
    </physiologicalReaction>
</comment>
<dbReference type="SMART" id="SM00175">
    <property type="entry name" value="RAB"/>
    <property type="match status" value="1"/>
</dbReference>
<evidence type="ECO:0000313" key="20">
    <source>
        <dbReference type="EMBL" id="AAY55790.1"/>
    </source>
</evidence>
<keyword evidence="12" id="KW-0472">Membrane</keyword>
<evidence type="ECO:0000256" key="14">
    <source>
        <dbReference type="ARBA" id="ARBA00023289"/>
    </source>
</evidence>
<evidence type="ECO:0000256" key="2">
    <source>
        <dbReference type="ARBA" id="ARBA00006270"/>
    </source>
</evidence>
<evidence type="ECO:0000256" key="4">
    <source>
        <dbReference type="ARBA" id="ARBA00022448"/>
    </source>
</evidence>